<accession>A0AAN5ZYM8</accession>
<proteinExistence type="predicted"/>
<dbReference type="PRINTS" id="PR00038">
    <property type="entry name" value="HTHLUXR"/>
</dbReference>
<dbReference type="Gene3D" id="1.10.10.10">
    <property type="entry name" value="Winged helix-like DNA-binding domain superfamily/Winged helix DNA-binding domain"/>
    <property type="match status" value="1"/>
</dbReference>
<reference evidence="5" key="2">
    <citation type="submission" date="2018-10" db="EMBL/GenBank/DDBJ databases">
        <title>FDA dAtabase for Regulatory Grade micrObial Sequences (FDA-ARGOS): Supporting development and validation of Infectious Disease Dx tests.</title>
        <authorList>
            <person name="Goldberg B."/>
            <person name="Campos J."/>
            <person name="Tallon L."/>
            <person name="Sadzewicz L."/>
            <person name="Zhao X."/>
            <person name="Vavikolanu K."/>
            <person name="Mehta A."/>
            <person name="Aluvathingal J."/>
            <person name="Nadendla S."/>
            <person name="Geyer C."/>
            <person name="Nandy P."/>
            <person name="Yan Y."/>
            <person name="Sichtig H."/>
        </authorList>
    </citation>
    <scope>NUCLEOTIDE SEQUENCE [LARGE SCALE GENOMIC DNA]</scope>
    <source>
        <strain evidence="5">FDAARGOS_526</strain>
    </source>
</reference>
<dbReference type="PROSITE" id="PS50043">
    <property type="entry name" value="HTH_LUXR_2"/>
    <property type="match status" value="1"/>
</dbReference>
<dbReference type="Proteomes" id="UP000282299">
    <property type="component" value="Unassembled WGS sequence"/>
</dbReference>
<dbReference type="RefSeq" id="WP_012135108.1">
    <property type="nucleotide sequence ID" value="NZ_ABTEQQ020000003.1"/>
</dbReference>
<dbReference type="InterPro" id="IPR016032">
    <property type="entry name" value="Sig_transdc_resp-reg_C-effctor"/>
</dbReference>
<evidence type="ECO:0000259" key="2">
    <source>
        <dbReference type="PROSITE" id="PS50043"/>
    </source>
</evidence>
<dbReference type="SMART" id="SM00421">
    <property type="entry name" value="HTH_LUXR"/>
    <property type="match status" value="1"/>
</dbReference>
<dbReference type="InterPro" id="IPR036388">
    <property type="entry name" value="WH-like_DNA-bd_sf"/>
</dbReference>
<reference evidence="4" key="1">
    <citation type="submission" date="2018-10" db="EMBL/GenBank/DDBJ databases">
        <title>FDA dAtabase for Regulatory Grade micrObial Sequences (FDA-ARGOS): Supporting development and validation of Infectious Disease Dx tests.</title>
        <authorList>
            <person name="Campos J."/>
            <person name="Goldberg B."/>
            <person name="Tallon L.J."/>
            <person name="Sadzewicz L."/>
            <person name="Zhao X."/>
            <person name="Vavikolanu K."/>
            <person name="Mehta A."/>
            <person name="Aluvathingal J."/>
            <person name="Nadendla S."/>
            <person name="Geyer C."/>
            <person name="Nandy P."/>
            <person name="Yan Y."/>
            <person name="Sichtig H."/>
        </authorList>
    </citation>
    <scope>NUCLEOTIDE SEQUENCE</scope>
    <source>
        <strain evidence="4">FDAARGOS_526</strain>
    </source>
</reference>
<gene>
    <name evidence="4" type="ORF">EGS84_06985</name>
    <name evidence="3" type="ORF">I5687_06535</name>
</gene>
<protein>
    <submittedName>
        <fullName evidence="3">LuxR family transcriptional regulator</fullName>
    </submittedName>
</protein>
<dbReference type="GeneID" id="45137948"/>
<dbReference type="InterPro" id="IPR000792">
    <property type="entry name" value="Tscrpt_reg_LuxR_C"/>
</dbReference>
<dbReference type="SUPFAM" id="SSF46894">
    <property type="entry name" value="C-terminal effector domain of the bipartite response regulators"/>
    <property type="match status" value="1"/>
</dbReference>
<dbReference type="EMBL" id="JADVNV010000002">
    <property type="protein sequence ID" value="MBJ9867603.1"/>
    <property type="molecule type" value="Genomic_DNA"/>
</dbReference>
<comment type="caution">
    <text evidence="3">The sequence shown here is derived from an EMBL/GenBank/DDBJ whole genome shotgun (WGS) entry which is preliminary data.</text>
</comment>
<dbReference type="GO" id="GO:0003677">
    <property type="term" value="F:DNA binding"/>
    <property type="evidence" value="ECO:0007669"/>
    <property type="project" value="UniProtKB-KW"/>
</dbReference>
<evidence type="ECO:0000313" key="3">
    <source>
        <dbReference type="EMBL" id="MBJ9867603.1"/>
    </source>
</evidence>
<reference evidence="3" key="3">
    <citation type="submission" date="2020-11" db="EMBL/GenBank/DDBJ databases">
        <title>Enhanced detection system for hospital associated transmission using whole genome sequencing surveillance.</title>
        <authorList>
            <person name="Harrison L.H."/>
            <person name="Van Tyne D."/>
            <person name="Marsh J.W."/>
            <person name="Griffith M.P."/>
            <person name="Snyder D.J."/>
            <person name="Cooper V.S."/>
            <person name="Mustapha M."/>
        </authorList>
    </citation>
    <scope>NUCLEOTIDE SEQUENCE</scope>
    <source>
        <strain evidence="3">CB00014</strain>
    </source>
</reference>
<evidence type="ECO:0000313" key="4">
    <source>
        <dbReference type="EMBL" id="RSC16709.1"/>
    </source>
</evidence>
<organism evidence="3 6">
    <name type="scientific">Citrobacter koseri</name>
    <name type="common">Citrobacter diversus</name>
    <dbReference type="NCBI Taxonomy" id="545"/>
    <lineage>
        <taxon>Bacteria</taxon>
        <taxon>Pseudomonadati</taxon>
        <taxon>Pseudomonadota</taxon>
        <taxon>Gammaproteobacteria</taxon>
        <taxon>Enterobacterales</taxon>
        <taxon>Enterobacteriaceae</taxon>
        <taxon>Citrobacter</taxon>
    </lineage>
</organism>
<evidence type="ECO:0000313" key="6">
    <source>
        <dbReference type="Proteomes" id="UP000807555"/>
    </source>
</evidence>
<feature type="domain" description="HTH luxR-type" evidence="2">
    <location>
        <begin position="97"/>
        <end position="162"/>
    </location>
</feature>
<evidence type="ECO:0000256" key="1">
    <source>
        <dbReference type="ARBA" id="ARBA00023125"/>
    </source>
</evidence>
<dbReference type="AlphaFoldDB" id="A0AAN5ZYM8"/>
<sequence>MDLSNSVFSDDYFFIVGISTLLTSELIDENYYIVDVETTNLLQVKEHFFADRKIIAFISNDLDYYALKHLRSITFVDKRSRLNEILSCLFVNDSRYIYRVKYTLSMRESEVLSCMQKGLDANEIGKQLGMTVKTFYAHRRSLVFKLQVGNRISLYRTIARVESYKQDTCEHSISLIRQCHSSDKYFTGGN</sequence>
<dbReference type="GO" id="GO:0006355">
    <property type="term" value="P:regulation of DNA-templated transcription"/>
    <property type="evidence" value="ECO:0007669"/>
    <property type="project" value="InterPro"/>
</dbReference>
<dbReference type="Pfam" id="PF00196">
    <property type="entry name" value="GerE"/>
    <property type="match status" value="1"/>
</dbReference>
<evidence type="ECO:0000313" key="5">
    <source>
        <dbReference type="Proteomes" id="UP000282299"/>
    </source>
</evidence>
<name>A0AAN5ZYM8_CITKO</name>
<dbReference type="EMBL" id="RKIT01000002">
    <property type="protein sequence ID" value="RSC16709.1"/>
    <property type="molecule type" value="Genomic_DNA"/>
</dbReference>
<dbReference type="Proteomes" id="UP000807555">
    <property type="component" value="Unassembled WGS sequence"/>
</dbReference>
<dbReference type="CDD" id="cd06170">
    <property type="entry name" value="LuxR_C_like"/>
    <property type="match status" value="1"/>
</dbReference>
<keyword evidence="1" id="KW-0238">DNA-binding</keyword>